<dbReference type="InterPro" id="IPR050397">
    <property type="entry name" value="Env_Response_Regulators"/>
</dbReference>
<dbReference type="AlphaFoldDB" id="A0A0C6P8S3"/>
<dbReference type="PROSITE" id="PS51063">
    <property type="entry name" value="HTH_CRP_2"/>
    <property type="match status" value="1"/>
</dbReference>
<dbReference type="InterPro" id="IPR036390">
    <property type="entry name" value="WH_DNA-bd_sf"/>
</dbReference>
<keyword evidence="2" id="KW-0238">DNA-binding</keyword>
<dbReference type="PROSITE" id="PS50042">
    <property type="entry name" value="CNMP_BINDING_3"/>
    <property type="match status" value="1"/>
</dbReference>
<dbReference type="InterPro" id="IPR012318">
    <property type="entry name" value="HTH_CRP"/>
</dbReference>
<dbReference type="GO" id="GO:0003700">
    <property type="term" value="F:DNA-binding transcription factor activity"/>
    <property type="evidence" value="ECO:0007669"/>
    <property type="project" value="TreeGrafter"/>
</dbReference>
<keyword evidence="3" id="KW-0804">Transcription</keyword>
<gene>
    <name evidence="6" type="ORF">BN112_2791</name>
</gene>
<keyword evidence="1" id="KW-0805">Transcription regulation</keyword>
<dbReference type="Pfam" id="PF00027">
    <property type="entry name" value="cNMP_binding"/>
    <property type="match status" value="1"/>
</dbReference>
<evidence type="ECO:0000259" key="4">
    <source>
        <dbReference type="PROSITE" id="PS50042"/>
    </source>
</evidence>
<dbReference type="InterPro" id="IPR000595">
    <property type="entry name" value="cNMP-bd_dom"/>
</dbReference>
<feature type="domain" description="Cyclic nucleotide-binding" evidence="4">
    <location>
        <begin position="45"/>
        <end position="111"/>
    </location>
</feature>
<dbReference type="Proteomes" id="UP000007564">
    <property type="component" value="Chromosome"/>
</dbReference>
<dbReference type="KEGG" id="bbh:BN112_2791"/>
<evidence type="ECO:0000313" key="6">
    <source>
        <dbReference type="EMBL" id="CCJ54708.1"/>
    </source>
</evidence>
<sequence length="234" mass="25515">MARRPARLHAGRAVAIDVNYSSWDTSRKFGAGWLLRTDLGRVRAFAEGQALYRQGDVHDSFFLVRSGFLHTVVHGANGGVLLLEIFGPDAIFGEASAFVDEPRYVTARAVTPAVVTEYRVSELLPVLAGEPGLAVSLIQLLGIKHRILIGKLLRATSASPRERLEGLLGRIAAGSEQTRALRLTHEQLARMTGLSRVTVTRALKAMAEEGLVDTRGKGVEIRDAERLRARLGPF</sequence>
<organism evidence="6 7">
    <name type="scientific">Bordetella bronchiseptica 253</name>
    <dbReference type="NCBI Taxonomy" id="568707"/>
    <lineage>
        <taxon>Bacteria</taxon>
        <taxon>Pseudomonadati</taxon>
        <taxon>Pseudomonadota</taxon>
        <taxon>Betaproteobacteria</taxon>
        <taxon>Burkholderiales</taxon>
        <taxon>Alcaligenaceae</taxon>
        <taxon>Bordetella</taxon>
    </lineage>
</organism>
<dbReference type="SMART" id="SM00419">
    <property type="entry name" value="HTH_CRP"/>
    <property type="match status" value="1"/>
</dbReference>
<evidence type="ECO:0000256" key="2">
    <source>
        <dbReference type="ARBA" id="ARBA00023125"/>
    </source>
</evidence>
<evidence type="ECO:0000259" key="5">
    <source>
        <dbReference type="PROSITE" id="PS51063"/>
    </source>
</evidence>
<proteinExistence type="predicted"/>
<dbReference type="Pfam" id="PF13545">
    <property type="entry name" value="HTH_Crp_2"/>
    <property type="match status" value="1"/>
</dbReference>
<dbReference type="InterPro" id="IPR014710">
    <property type="entry name" value="RmlC-like_jellyroll"/>
</dbReference>
<dbReference type="PANTHER" id="PTHR24567:SF74">
    <property type="entry name" value="HTH-TYPE TRANSCRIPTIONAL REGULATOR ARCR"/>
    <property type="match status" value="1"/>
</dbReference>
<accession>A0A0C6P8S3</accession>
<dbReference type="SMART" id="SM00100">
    <property type="entry name" value="cNMP"/>
    <property type="match status" value="1"/>
</dbReference>
<dbReference type="Gene3D" id="2.60.120.10">
    <property type="entry name" value="Jelly Rolls"/>
    <property type="match status" value="1"/>
</dbReference>
<evidence type="ECO:0000256" key="3">
    <source>
        <dbReference type="ARBA" id="ARBA00023163"/>
    </source>
</evidence>
<dbReference type="InterPro" id="IPR018490">
    <property type="entry name" value="cNMP-bd_dom_sf"/>
</dbReference>
<feature type="domain" description="HTH crp-type" evidence="5">
    <location>
        <begin position="158"/>
        <end position="225"/>
    </location>
</feature>
<dbReference type="GO" id="GO:0003677">
    <property type="term" value="F:DNA binding"/>
    <property type="evidence" value="ECO:0007669"/>
    <property type="project" value="UniProtKB-KW"/>
</dbReference>
<evidence type="ECO:0000256" key="1">
    <source>
        <dbReference type="ARBA" id="ARBA00023015"/>
    </source>
</evidence>
<reference evidence="6 7" key="1">
    <citation type="journal article" date="2012" name="BMC Genomics">
        <title>Comparative genomics of the classical Bordetella subspecies: the evolution and exchange of virulence-associated diversity amongst closely related pathogens.</title>
        <authorList>
            <person name="Park J."/>
            <person name="Zhang Y."/>
            <person name="Buboltz A.M."/>
            <person name="Zhang X."/>
            <person name="Schuster S.C."/>
            <person name="Ahuja U."/>
            <person name="Liu M."/>
            <person name="Miller J.F."/>
            <person name="Sebaihia M."/>
            <person name="Bentley S.D."/>
            <person name="Parkhill J."/>
            <person name="Harvill E.T."/>
        </authorList>
    </citation>
    <scope>NUCLEOTIDE SEQUENCE [LARGE SCALE GENOMIC DNA]</scope>
    <source>
        <strain evidence="6 7">253</strain>
    </source>
</reference>
<dbReference type="GO" id="GO:0005829">
    <property type="term" value="C:cytosol"/>
    <property type="evidence" value="ECO:0007669"/>
    <property type="project" value="TreeGrafter"/>
</dbReference>
<dbReference type="EMBL" id="HE965806">
    <property type="protein sequence ID" value="CCJ54708.1"/>
    <property type="molecule type" value="Genomic_DNA"/>
</dbReference>
<dbReference type="CDD" id="cd00038">
    <property type="entry name" value="CAP_ED"/>
    <property type="match status" value="1"/>
</dbReference>
<dbReference type="HOGENOM" id="CLU_075053_3_1_4"/>
<dbReference type="PANTHER" id="PTHR24567">
    <property type="entry name" value="CRP FAMILY TRANSCRIPTIONAL REGULATORY PROTEIN"/>
    <property type="match status" value="1"/>
</dbReference>
<dbReference type="SUPFAM" id="SSF46785">
    <property type="entry name" value="Winged helix' DNA-binding domain"/>
    <property type="match status" value="1"/>
</dbReference>
<dbReference type="OrthoDB" id="892842at2"/>
<protein>
    <submittedName>
        <fullName evidence="6">Probable regulator</fullName>
    </submittedName>
</protein>
<name>A0A0C6P8S3_BORBO</name>
<dbReference type="SUPFAM" id="SSF51206">
    <property type="entry name" value="cAMP-binding domain-like"/>
    <property type="match status" value="1"/>
</dbReference>
<evidence type="ECO:0000313" key="7">
    <source>
        <dbReference type="Proteomes" id="UP000007564"/>
    </source>
</evidence>